<dbReference type="PANTHER" id="PTHR45954">
    <property type="entry name" value="LD33695P"/>
    <property type="match status" value="1"/>
</dbReference>
<keyword evidence="2" id="KW-0963">Cytoplasm</keyword>
<keyword evidence="7" id="KW-1133">Transmembrane helix</keyword>
<dbReference type="EMBL" id="JACRTF010000001">
    <property type="protein sequence ID" value="MBC8591991.1"/>
    <property type="molecule type" value="Genomic_DNA"/>
</dbReference>
<reference evidence="9" key="1">
    <citation type="submission" date="2020-08" db="EMBL/GenBank/DDBJ databases">
        <title>Genome public.</title>
        <authorList>
            <person name="Liu C."/>
            <person name="Sun Q."/>
        </authorList>
    </citation>
    <scope>NUCLEOTIDE SEQUENCE</scope>
    <source>
        <strain evidence="9">N12</strain>
    </source>
</reference>
<proteinExistence type="predicted"/>
<dbReference type="GO" id="GO:0043565">
    <property type="term" value="F:sequence-specific DNA binding"/>
    <property type="evidence" value="ECO:0007669"/>
    <property type="project" value="InterPro"/>
</dbReference>
<keyword evidence="3" id="KW-0677">Repeat</keyword>
<dbReference type="Gene3D" id="1.10.10.60">
    <property type="entry name" value="Homeodomain-like"/>
    <property type="match status" value="1"/>
</dbReference>
<dbReference type="GO" id="GO:0001965">
    <property type="term" value="F:G-protein alpha-subunit binding"/>
    <property type="evidence" value="ECO:0007669"/>
    <property type="project" value="TreeGrafter"/>
</dbReference>
<keyword evidence="7" id="KW-0472">Membrane</keyword>
<feature type="repeat" description="TPR" evidence="6">
    <location>
        <begin position="79"/>
        <end position="112"/>
    </location>
</feature>
<evidence type="ECO:0000256" key="3">
    <source>
        <dbReference type="ARBA" id="ARBA00022737"/>
    </source>
</evidence>
<evidence type="ECO:0000256" key="5">
    <source>
        <dbReference type="ARBA" id="ARBA00023163"/>
    </source>
</evidence>
<dbReference type="SMART" id="SM00028">
    <property type="entry name" value="TPR"/>
    <property type="match status" value="4"/>
</dbReference>
<accession>A0A926INS1</accession>
<evidence type="ECO:0000256" key="6">
    <source>
        <dbReference type="PROSITE-ProRule" id="PRU00339"/>
    </source>
</evidence>
<dbReference type="Pfam" id="PF13424">
    <property type="entry name" value="TPR_12"/>
    <property type="match status" value="1"/>
</dbReference>
<organism evidence="9 10">
    <name type="scientific">Jilunia laotingensis</name>
    <dbReference type="NCBI Taxonomy" id="2763675"/>
    <lineage>
        <taxon>Bacteria</taxon>
        <taxon>Pseudomonadati</taxon>
        <taxon>Bacteroidota</taxon>
        <taxon>Bacteroidia</taxon>
        <taxon>Bacteroidales</taxon>
        <taxon>Bacteroidaceae</taxon>
        <taxon>Jilunia</taxon>
    </lineage>
</organism>
<dbReference type="PANTHER" id="PTHR45954:SF1">
    <property type="entry name" value="LD33695P"/>
    <property type="match status" value="1"/>
</dbReference>
<keyword evidence="10" id="KW-1185">Reference proteome</keyword>
<dbReference type="AlphaFoldDB" id="A0A926INS1"/>
<name>A0A926INS1_9BACT</name>
<keyword evidence="7" id="KW-0812">Transmembrane</keyword>
<dbReference type="PROSITE" id="PS50005">
    <property type="entry name" value="TPR"/>
    <property type="match status" value="2"/>
</dbReference>
<gene>
    <name evidence="9" type="ORF">H8744_01790</name>
</gene>
<dbReference type="InterPro" id="IPR018060">
    <property type="entry name" value="HTH_AraC"/>
</dbReference>
<dbReference type="Proteomes" id="UP000651085">
    <property type="component" value="Unassembled WGS sequence"/>
</dbReference>
<evidence type="ECO:0000256" key="1">
    <source>
        <dbReference type="ARBA" id="ARBA00004496"/>
    </source>
</evidence>
<dbReference type="PROSITE" id="PS01124">
    <property type="entry name" value="HTH_ARAC_FAMILY_2"/>
    <property type="match status" value="1"/>
</dbReference>
<evidence type="ECO:0000259" key="8">
    <source>
        <dbReference type="PROSITE" id="PS01124"/>
    </source>
</evidence>
<dbReference type="GO" id="GO:0005938">
    <property type="term" value="C:cell cortex"/>
    <property type="evidence" value="ECO:0007669"/>
    <property type="project" value="TreeGrafter"/>
</dbReference>
<evidence type="ECO:0000313" key="10">
    <source>
        <dbReference type="Proteomes" id="UP000651085"/>
    </source>
</evidence>
<dbReference type="GO" id="GO:0003700">
    <property type="term" value="F:DNA-binding transcription factor activity"/>
    <property type="evidence" value="ECO:0007669"/>
    <property type="project" value="InterPro"/>
</dbReference>
<dbReference type="Gene3D" id="1.25.40.10">
    <property type="entry name" value="Tetratricopeptide repeat domain"/>
    <property type="match status" value="2"/>
</dbReference>
<dbReference type="InterPro" id="IPR011990">
    <property type="entry name" value="TPR-like_helical_dom_sf"/>
</dbReference>
<evidence type="ECO:0000256" key="7">
    <source>
        <dbReference type="SAM" id="Phobius"/>
    </source>
</evidence>
<keyword evidence="6" id="KW-0802">TPR repeat</keyword>
<dbReference type="SMART" id="SM00342">
    <property type="entry name" value="HTH_ARAC"/>
    <property type="match status" value="1"/>
</dbReference>
<evidence type="ECO:0000313" key="9">
    <source>
        <dbReference type="EMBL" id="MBC8591991.1"/>
    </source>
</evidence>
<dbReference type="Pfam" id="PF12833">
    <property type="entry name" value="HTH_18"/>
    <property type="match status" value="1"/>
</dbReference>
<dbReference type="InterPro" id="IPR052386">
    <property type="entry name" value="GPSM"/>
</dbReference>
<dbReference type="Pfam" id="PF13181">
    <property type="entry name" value="TPR_8"/>
    <property type="match status" value="1"/>
</dbReference>
<dbReference type="InterPro" id="IPR009057">
    <property type="entry name" value="Homeodomain-like_sf"/>
</dbReference>
<dbReference type="GO" id="GO:0005092">
    <property type="term" value="F:GDP-dissociation inhibitor activity"/>
    <property type="evidence" value="ECO:0007669"/>
    <property type="project" value="TreeGrafter"/>
</dbReference>
<dbReference type="SUPFAM" id="SSF48452">
    <property type="entry name" value="TPR-like"/>
    <property type="match status" value="2"/>
</dbReference>
<dbReference type="RefSeq" id="WP_262433207.1">
    <property type="nucleotide sequence ID" value="NZ_JACRTF010000001.1"/>
</dbReference>
<evidence type="ECO:0000256" key="4">
    <source>
        <dbReference type="ARBA" id="ARBA00023015"/>
    </source>
</evidence>
<feature type="domain" description="HTH araC/xylS-type" evidence="8">
    <location>
        <begin position="466"/>
        <end position="575"/>
    </location>
</feature>
<evidence type="ECO:0000256" key="2">
    <source>
        <dbReference type="ARBA" id="ARBA00022490"/>
    </source>
</evidence>
<protein>
    <submittedName>
        <fullName evidence="9">Tetratricopeptide repeat protein</fullName>
    </submittedName>
</protein>
<dbReference type="SUPFAM" id="SSF46689">
    <property type="entry name" value="Homeodomain-like"/>
    <property type="match status" value="1"/>
</dbReference>
<comment type="caution">
    <text evidence="9">The sequence shown here is derived from an EMBL/GenBank/DDBJ whole genome shotgun (WGS) entry which is preliminary data.</text>
</comment>
<keyword evidence="5" id="KW-0804">Transcription</keyword>
<sequence length="579" mass="67969">MMNWKLFRFFLVLVCVASHLYAGDMLNYESLSGWPVSELIKHGDKYYEQNHLDTAIGYYIVLAGKYNAGMTKSDKYICTLACRSIANIYYQQENYAQAFEFYMKSLKISDENGFGELTVEAYKNLGNVYSVFTDNEQAIRCYEKGLKRAREYRDTINEVKFLINLSAICCYEKRTKDAWMYYNQMMKFVGNDKIVKYFSYFNKALIFNLQKQYNDAVSNYEKAVRYAERENLDPKYAGGVYGELAKLYRDMGKNDSALHYFHIYTDYSEKNKIMYMFVESLQTLAQLYAEIGDNRQSSYYKGRYMAVKDSLFNANEFNKMKNSQFVYEMDKNYQKIASLTEDSESKEQKIKIQFRILVGILAGMFVFVVLTIIVYLQKRKLNLAYKNLYYRNSELLQSEQRNREQRIESANKLIEERKRYALLEQKFNEISLNEGSSLQIKEEDQTREDRIVKLHSSDKLTDEQKEKILMAIIGVMENTQEFCDCDFGLERLAERVGSNSRYVSIVINETYNKNFRAFISEYRIKEAQIRLMDTNRYGNYTIKAIAESVGYKSPTNFISAFKNITGITPSVYQKIAKGK</sequence>
<comment type="subcellular location">
    <subcellularLocation>
        <location evidence="1">Cytoplasm</location>
    </subcellularLocation>
</comment>
<feature type="transmembrane region" description="Helical" evidence="7">
    <location>
        <begin position="354"/>
        <end position="376"/>
    </location>
</feature>
<feature type="repeat" description="TPR" evidence="6">
    <location>
        <begin position="119"/>
        <end position="152"/>
    </location>
</feature>
<keyword evidence="4" id="KW-0805">Transcription regulation</keyword>
<dbReference type="InterPro" id="IPR019734">
    <property type="entry name" value="TPR_rpt"/>
</dbReference>